<protein>
    <submittedName>
        <fullName evidence="11">Dickkopf-related protein 3-like</fullName>
    </submittedName>
</protein>
<reference evidence="11" key="1">
    <citation type="submission" date="2025-08" db="UniProtKB">
        <authorList>
            <consortium name="RefSeq"/>
        </authorList>
    </citation>
    <scope>IDENTIFICATION</scope>
    <source>
        <tissue evidence="11">Testes</tissue>
    </source>
</reference>
<keyword evidence="6" id="KW-0732">Signal</keyword>
<keyword evidence="10" id="KW-1185">Reference proteome</keyword>
<dbReference type="PANTHER" id="PTHR12113:SF31">
    <property type="entry name" value="DICKKOPF N-TERMINAL CYSTEINE-RICH DOMAIN-CONTAINING PROTEIN"/>
    <property type="match status" value="1"/>
</dbReference>
<dbReference type="RefSeq" id="XP_006817126.1">
    <property type="nucleotide sequence ID" value="XM_006817063.1"/>
</dbReference>
<comment type="similarity">
    <text evidence="2">Belongs to the dickkopf family.</text>
</comment>
<evidence type="ECO:0000313" key="10">
    <source>
        <dbReference type="Proteomes" id="UP000694865"/>
    </source>
</evidence>
<name>A0ABM0MAT5_SACKO</name>
<keyword evidence="5" id="KW-0879">Wnt signaling pathway</keyword>
<evidence type="ECO:0000256" key="1">
    <source>
        <dbReference type="ARBA" id="ARBA00004613"/>
    </source>
</evidence>
<proteinExistence type="inferred from homology"/>
<dbReference type="Proteomes" id="UP000694865">
    <property type="component" value="Unplaced"/>
</dbReference>
<evidence type="ECO:0000256" key="6">
    <source>
        <dbReference type="ARBA" id="ARBA00022729"/>
    </source>
</evidence>
<comment type="subcellular location">
    <subcellularLocation>
        <location evidence="1">Secreted</location>
    </subcellularLocation>
</comment>
<keyword evidence="8" id="KW-0812">Transmembrane</keyword>
<dbReference type="InterPro" id="IPR039863">
    <property type="entry name" value="DKK1-4"/>
</dbReference>
<evidence type="ECO:0000256" key="5">
    <source>
        <dbReference type="ARBA" id="ARBA00022687"/>
    </source>
</evidence>
<keyword evidence="4" id="KW-0964">Secreted</keyword>
<evidence type="ECO:0000259" key="9">
    <source>
        <dbReference type="Pfam" id="PF04706"/>
    </source>
</evidence>
<sequence>MACGYIVPILMLMVVGAADAYIWSWMWSSPYQPQSDEHPDMKNHPRNIHRVLNPDFNGTIDYEPCMNDKTCGRGRYCDKHYGNCRSHKLESQPCRRDGHCQKGFDCMFGKCVKALKSRSLGARCKNDRDCEDNMCCAKQHGESICKAKLKVGSKCYVPEGGMEYTINTICPCEDTLVCRRAPIENTE</sequence>
<gene>
    <name evidence="11" type="primary">LOC102805766</name>
</gene>
<feature type="domain" description="Dickkopf N-terminal cysteine-rich" evidence="9">
    <location>
        <begin position="64"/>
        <end position="112"/>
    </location>
</feature>
<dbReference type="PANTHER" id="PTHR12113">
    <property type="entry name" value="DICKKOPF3-LIKE 3"/>
    <property type="match status" value="1"/>
</dbReference>
<keyword evidence="8" id="KW-0472">Membrane</keyword>
<evidence type="ECO:0000256" key="8">
    <source>
        <dbReference type="SAM" id="Phobius"/>
    </source>
</evidence>
<evidence type="ECO:0000256" key="7">
    <source>
        <dbReference type="ARBA" id="ARBA00023157"/>
    </source>
</evidence>
<dbReference type="GeneID" id="102805766"/>
<dbReference type="Pfam" id="PF04706">
    <property type="entry name" value="Dickkopf_N"/>
    <property type="match status" value="1"/>
</dbReference>
<evidence type="ECO:0000256" key="2">
    <source>
        <dbReference type="ARBA" id="ARBA00010842"/>
    </source>
</evidence>
<evidence type="ECO:0000313" key="11">
    <source>
        <dbReference type="RefSeq" id="XP_006817126.1"/>
    </source>
</evidence>
<keyword evidence="7" id="KW-1015">Disulfide bond</keyword>
<dbReference type="Gene3D" id="2.10.80.10">
    <property type="entry name" value="Lipase, subunit A"/>
    <property type="match status" value="1"/>
</dbReference>
<feature type="transmembrane region" description="Helical" evidence="8">
    <location>
        <begin position="6"/>
        <end position="26"/>
    </location>
</feature>
<evidence type="ECO:0000256" key="3">
    <source>
        <dbReference type="ARBA" id="ARBA00022473"/>
    </source>
</evidence>
<keyword evidence="8" id="KW-1133">Transmembrane helix</keyword>
<keyword evidence="3" id="KW-0217">Developmental protein</keyword>
<accession>A0ABM0MAT5</accession>
<organism evidence="10 11">
    <name type="scientific">Saccoglossus kowalevskii</name>
    <name type="common">Acorn worm</name>
    <dbReference type="NCBI Taxonomy" id="10224"/>
    <lineage>
        <taxon>Eukaryota</taxon>
        <taxon>Metazoa</taxon>
        <taxon>Hemichordata</taxon>
        <taxon>Enteropneusta</taxon>
        <taxon>Harrimaniidae</taxon>
        <taxon>Saccoglossus</taxon>
    </lineage>
</organism>
<dbReference type="InterPro" id="IPR006796">
    <property type="entry name" value="Dickkopf_N"/>
</dbReference>
<evidence type="ECO:0000256" key="4">
    <source>
        <dbReference type="ARBA" id="ARBA00022525"/>
    </source>
</evidence>